<name>A0A316ALM3_9FIRM</name>
<dbReference type="InterPro" id="IPR000792">
    <property type="entry name" value="Tscrpt_reg_LuxR_C"/>
</dbReference>
<evidence type="ECO:0000259" key="4">
    <source>
        <dbReference type="PROSITE" id="PS50043"/>
    </source>
</evidence>
<evidence type="ECO:0000256" key="3">
    <source>
        <dbReference type="ARBA" id="ARBA00023163"/>
    </source>
</evidence>
<dbReference type="Proteomes" id="UP000254051">
    <property type="component" value="Unassembled WGS sequence"/>
</dbReference>
<dbReference type="AlphaFoldDB" id="A0A316ALM3"/>
<dbReference type="CDD" id="cd06170">
    <property type="entry name" value="LuxR_C_like"/>
    <property type="match status" value="1"/>
</dbReference>
<dbReference type="SMART" id="SM00421">
    <property type="entry name" value="HTH_LUXR"/>
    <property type="match status" value="1"/>
</dbReference>
<evidence type="ECO:0000256" key="2">
    <source>
        <dbReference type="ARBA" id="ARBA00023125"/>
    </source>
</evidence>
<reference evidence="6" key="1">
    <citation type="submission" date="2017-07" db="EMBL/GenBank/DDBJ databases">
        <authorList>
            <person name="Varghese N."/>
            <person name="Submissions S."/>
        </authorList>
    </citation>
    <scope>NUCLEOTIDE SEQUENCE [LARGE SCALE GENOMIC DNA]</scope>
    <source>
        <strain evidence="6">NLAE-zl-C134</strain>
    </source>
</reference>
<evidence type="ECO:0000256" key="1">
    <source>
        <dbReference type="ARBA" id="ARBA00023015"/>
    </source>
</evidence>
<dbReference type="OrthoDB" id="1137593at2"/>
<accession>A0A316ALM3</accession>
<dbReference type="SUPFAM" id="SSF52540">
    <property type="entry name" value="P-loop containing nucleoside triphosphate hydrolases"/>
    <property type="match status" value="1"/>
</dbReference>
<dbReference type="PANTHER" id="PTHR44688">
    <property type="entry name" value="DNA-BINDING TRANSCRIPTIONAL ACTIVATOR DEVR_DOSR"/>
    <property type="match status" value="1"/>
</dbReference>
<dbReference type="InterPro" id="IPR036388">
    <property type="entry name" value="WH-like_DNA-bd_sf"/>
</dbReference>
<gene>
    <name evidence="5" type="ORF">SAMN05216529_103225</name>
</gene>
<dbReference type="Pfam" id="PF00196">
    <property type="entry name" value="GerE"/>
    <property type="match status" value="1"/>
</dbReference>
<dbReference type="RefSeq" id="WP_109709482.1">
    <property type="nucleotide sequence ID" value="NZ_QGDS01000003.1"/>
</dbReference>
<dbReference type="PANTHER" id="PTHR44688:SF16">
    <property type="entry name" value="DNA-BINDING TRANSCRIPTIONAL ACTIVATOR DEVR_DOSR"/>
    <property type="match status" value="1"/>
</dbReference>
<dbReference type="InterPro" id="IPR027417">
    <property type="entry name" value="P-loop_NTPase"/>
</dbReference>
<keyword evidence="1" id="KW-0805">Transcription regulation</keyword>
<dbReference type="PROSITE" id="PS50043">
    <property type="entry name" value="HTH_LUXR_2"/>
    <property type="match status" value="1"/>
</dbReference>
<dbReference type="InterPro" id="IPR011990">
    <property type="entry name" value="TPR-like_helical_dom_sf"/>
</dbReference>
<proteinExistence type="predicted"/>
<dbReference type="GO" id="GO:0003677">
    <property type="term" value="F:DNA binding"/>
    <property type="evidence" value="ECO:0007669"/>
    <property type="project" value="UniProtKB-KW"/>
</dbReference>
<dbReference type="InterPro" id="IPR059106">
    <property type="entry name" value="WHD_MalT"/>
</dbReference>
<dbReference type="GO" id="GO:0006355">
    <property type="term" value="P:regulation of DNA-templated transcription"/>
    <property type="evidence" value="ECO:0007669"/>
    <property type="project" value="InterPro"/>
</dbReference>
<dbReference type="Gene3D" id="1.10.10.10">
    <property type="entry name" value="Winged helix-like DNA-binding domain superfamily/Winged helix DNA-binding domain"/>
    <property type="match status" value="1"/>
</dbReference>
<dbReference type="Gene3D" id="1.25.40.10">
    <property type="entry name" value="Tetratricopeptide repeat domain"/>
    <property type="match status" value="1"/>
</dbReference>
<organism evidence="5 6">
    <name type="scientific">Faecalicatena contorta</name>
    <dbReference type="NCBI Taxonomy" id="39482"/>
    <lineage>
        <taxon>Bacteria</taxon>
        <taxon>Bacillati</taxon>
        <taxon>Bacillota</taxon>
        <taxon>Clostridia</taxon>
        <taxon>Lachnospirales</taxon>
        <taxon>Lachnospiraceae</taxon>
        <taxon>Faecalicatena</taxon>
    </lineage>
</organism>
<dbReference type="PRINTS" id="PR00038">
    <property type="entry name" value="HTHLUXR"/>
</dbReference>
<keyword evidence="6" id="KW-1185">Reference proteome</keyword>
<dbReference type="EMBL" id="UHJJ01000003">
    <property type="protein sequence ID" value="SUQ13495.1"/>
    <property type="molecule type" value="Genomic_DNA"/>
</dbReference>
<protein>
    <submittedName>
        <fullName evidence="5">LuxR family transcriptional regulator, maltose regulon positive regulatory protein</fullName>
    </submittedName>
</protein>
<evidence type="ECO:0000313" key="5">
    <source>
        <dbReference type="EMBL" id="SUQ13495.1"/>
    </source>
</evidence>
<dbReference type="InterPro" id="IPR016032">
    <property type="entry name" value="Sig_transdc_resp-reg_C-effctor"/>
</dbReference>
<keyword evidence="3" id="KW-0804">Transcription</keyword>
<feature type="domain" description="HTH luxR-type" evidence="4">
    <location>
        <begin position="764"/>
        <end position="826"/>
    </location>
</feature>
<dbReference type="SUPFAM" id="SSF46894">
    <property type="entry name" value="C-terminal effector domain of the bipartite response regulators"/>
    <property type="match status" value="1"/>
</dbReference>
<keyword evidence="2" id="KW-0238">DNA-binding</keyword>
<dbReference type="Pfam" id="PF25873">
    <property type="entry name" value="WHD_MalT"/>
    <property type="match status" value="1"/>
</dbReference>
<sequence>MRKKWNQQQKYYFSDRLKKQLNQIPNYPLTIVEAPSGFGKTTAVQEYLKENLPHGACEYWYTCLGESAPAAWLSICELFSNINDKTADGLRSLKMPTMDTLFYMVTYIRDIHCHEETYLIIDNYQLVNCEIPCELMSVFSMHGNPNLHMIFITQQMNAVHQFSILNNNIYTIDSSAFFLDKEGTSNLFRMEGIHLNNEEVEKIYMSTEGWVSAIRLQIINYIESGSFDHTADIVHLVETAIWNRLEPEEQEFLFSVSIMESFSVRQASIMMEVEMLPEHINHLLKYNEFIRYIPDQHQYGIHSILRDYLLNRFYHEQPQEYQNVIFRKAGHAYAAISKYCPAAHFYYQVKDFDAILSLPFTCEYFEQHKDEYKPEFIETIIKDCPEDTICKYPFTLLAFGYQTYTCGQFEAYYELCRLLCLTIEKGVGFHQDELRKIKGEYMLLASMTDFNDLNKLKERHKTAWKALGGSSTIVKRGSLWGFATISVFNILWRKSGQLDCTLQQMDEMTAVFRKMTGGYGAGARNMLRAEVMLMRGEDDEAEILCHKALYEARSYKQTSLCLCAELTFARIAILRGDVEGYSTAIRNIQDYANQNIDLMILRIAEHCLSVISLLLDIKDYVAPWFYDLESIKKLLPAPVVPLAQILQLRLLLMDKRYNEFYGACQLALDTSKNSTGNIQYMIAQVYQLIYLAIAKHNNGKPLEAQQYLREALEAALPDQIYLPFAQQEHMEELFSLGCRNDSFTALMELCKRQRKGVSIIRKAIIQDKSPLTPREREMAQLAKERLSAKEIADKLYISEMTVKATLRSVYSKLDIHSKAELLTKKF</sequence>
<evidence type="ECO:0000313" key="6">
    <source>
        <dbReference type="Proteomes" id="UP000254051"/>
    </source>
</evidence>